<dbReference type="Gene3D" id="3.30.300.30">
    <property type="match status" value="1"/>
</dbReference>
<dbReference type="PROSITE" id="PS00455">
    <property type="entry name" value="AMP_BINDING"/>
    <property type="match status" value="1"/>
</dbReference>
<feature type="domain" description="AMP-dependent synthetase/ligase" evidence="2">
    <location>
        <begin position="136"/>
        <end position="460"/>
    </location>
</feature>
<dbReference type="Proteomes" id="UP001154282">
    <property type="component" value="Unassembled WGS sequence"/>
</dbReference>
<dbReference type="FunFam" id="2.130.10.10:FF:000883">
    <property type="entry name" value="Putative acyl-activating enzyme 19"/>
    <property type="match status" value="1"/>
</dbReference>
<dbReference type="SMART" id="SM00564">
    <property type="entry name" value="PQQ"/>
    <property type="match status" value="4"/>
</dbReference>
<feature type="domain" description="AMP-binding enzyme C-terminal" evidence="3">
    <location>
        <begin position="527"/>
        <end position="605"/>
    </location>
</feature>
<dbReference type="Gene3D" id="2.130.10.10">
    <property type="entry name" value="YVTN repeat-like/Quinoprotein amine dehydrogenase"/>
    <property type="match status" value="2"/>
</dbReference>
<dbReference type="Pfam" id="PF13570">
    <property type="entry name" value="Beta-prop_ACSF4"/>
    <property type="match status" value="1"/>
</dbReference>
<dbReference type="EMBL" id="CAMGYJ010000003">
    <property type="protein sequence ID" value="CAI0395228.1"/>
    <property type="molecule type" value="Genomic_DNA"/>
</dbReference>
<dbReference type="SUPFAM" id="SSF47336">
    <property type="entry name" value="ACP-like"/>
    <property type="match status" value="1"/>
</dbReference>
<dbReference type="AlphaFoldDB" id="A0AAV0IEM9"/>
<dbReference type="InterPro" id="IPR002372">
    <property type="entry name" value="PQQ_rpt_dom"/>
</dbReference>
<feature type="region of interest" description="Disordered" evidence="1">
    <location>
        <begin position="97"/>
        <end position="126"/>
    </location>
</feature>
<proteinExistence type="predicted"/>
<feature type="domain" description="Pyrrolo-quinoline quinone repeat" evidence="4">
    <location>
        <begin position="825"/>
        <end position="1177"/>
    </location>
</feature>
<dbReference type="PANTHER" id="PTHR44394:SF1">
    <property type="entry name" value="BETA-ALANINE-ACTIVATING ENZYME"/>
    <property type="match status" value="1"/>
</dbReference>
<keyword evidence="6" id="KW-1185">Reference proteome</keyword>
<reference evidence="5" key="1">
    <citation type="submission" date="2022-08" db="EMBL/GenBank/DDBJ databases">
        <authorList>
            <person name="Gutierrez-Valencia J."/>
        </authorList>
    </citation>
    <scope>NUCLEOTIDE SEQUENCE</scope>
</reference>
<sequence length="1191" mass="130530">MDDGCCLSHVFIRAASKNTRKLAVIVAAPSRTGRGGDRVATVVGVEPDDSSSPTHSRPLVYEGDETFTFGDLVKSVEYLTFRLRSVLDGDSGDPQLFCSQSLPGNSNQRDHGRGVTEFSGPEDAAESNKAYQPKILGIYMPPSVEYIVSVLSVLRCGEAFLPLDPGWPRDRILQIISASSVDLIITCASLFEEDGSDEPNKLDWLAASSGCPILFFTMSESLKECVSPSGLVFLCQRDAQRLFCYVMYTSGSTGFPKGVCGTEQGLLNRYLWMQDLYPVDSNEILIFKASISFIDHLQEFLCAMLSACTVVIPPFMELKQNPSSIVNFLQAYSVNRLTTVPSLMKTVIPALQNEYELQIQRSLKLLILSGEVFPLPLWDTLSKLLPKTSILNVYGSTEVSGDCTYFDCRSLPMILETEELSSVPIGVPITGCTVEIIGENGALDEGEIYVGGLCVSAGYFSNLTVVSSDFVKLHESSISNCSSDNRGALLFHRTGDFGKKLQSGDLVFLGRKDRTIKVNGQRVALEEIESVLRVHPHIIDAAVVFNDGPGDGLYVKAFLVLKDRDFFLPHVKSSIRSWMIDKVPLAMIPNSFLVIESLPISSSGKVDYSSLETSTVSTNHDQIEADNAGNSNLLHIIKKAFSEALLIEVVSGDDDFFLLGGNSITAANVSYGLGINLKLLYNFPTPSKLHAALSKRQICSRDVVPGAEADHSDSLSSLDSRASSLVTLKQKWHLRNPPDKNGSHIPPSKQLKLSLDESCSAKSASLNNEHLWAAWIPTWHIFSRCNKVMHEGEYKFDNQHQLIFRADSIKKRKHSCLKKFWKVNMKSCVDASPLLVFKGKDVYLLIGSHSHKFICLNAKSGSVLWEVKLGGRIECSAVIIVDYSQVVVGCYEGKVHFLDLFSGNVCWTFQTGGEVKCQPVVDVHRQVIWCGSHDHNLYALDYKSQRCVYKLECGGSIFGSPAIDEVHKLLYVSSTSGRVTATCLEANPFYSLWKKELEVPIFGSLSVDSRSGNVICCLVDGNIVALDFSGSISWKITIGGPIFAGACTSLALPCQVLICSRNGSIYSLDMENGDLIWEHQLGDPVTASAYVDEHLQLLVSGSASPVSSDRLICVCSSSGTIHLLQVKMDDVEKPQKGSRVHEFARLELPGDIFSSPVMIGGRIFVGCRDDYVHCIAIDAESLAGECDDDDE</sequence>
<dbReference type="InterPro" id="IPR018391">
    <property type="entry name" value="PQQ_b-propeller_rpt"/>
</dbReference>
<dbReference type="Pfam" id="PF13193">
    <property type="entry name" value="AMP-binding_C"/>
    <property type="match status" value="1"/>
</dbReference>
<dbReference type="InterPro" id="IPR015943">
    <property type="entry name" value="WD40/YVTN_repeat-like_dom_sf"/>
</dbReference>
<dbReference type="GO" id="GO:0043041">
    <property type="term" value="P:amino acid activation for nonribosomal peptide biosynthetic process"/>
    <property type="evidence" value="ECO:0007669"/>
    <property type="project" value="TreeGrafter"/>
</dbReference>
<dbReference type="InterPro" id="IPR036736">
    <property type="entry name" value="ACP-like_sf"/>
</dbReference>
<evidence type="ECO:0008006" key="7">
    <source>
        <dbReference type="Google" id="ProtNLM"/>
    </source>
</evidence>
<dbReference type="InterPro" id="IPR045851">
    <property type="entry name" value="AMP-bd_C_sf"/>
</dbReference>
<evidence type="ECO:0000256" key="1">
    <source>
        <dbReference type="SAM" id="MobiDB-lite"/>
    </source>
</evidence>
<protein>
    <recommendedName>
        <fullName evidence="7">4-coumarate--CoA ligase</fullName>
    </recommendedName>
</protein>
<feature type="compositionally biased region" description="Polar residues" evidence="1">
    <location>
        <begin position="97"/>
        <end position="107"/>
    </location>
</feature>
<accession>A0AAV0IEM9</accession>
<dbReference type="PANTHER" id="PTHR44394">
    <property type="entry name" value="BETA-ALANINE-ACTIVATING ENZYME"/>
    <property type="match status" value="1"/>
</dbReference>
<dbReference type="SUPFAM" id="SSF50998">
    <property type="entry name" value="Quinoprotein alcohol dehydrogenase-like"/>
    <property type="match status" value="1"/>
</dbReference>
<name>A0AAV0IEM9_9ROSI</name>
<gene>
    <name evidence="5" type="ORF">LITE_LOCUS8633</name>
</gene>
<evidence type="ECO:0000313" key="5">
    <source>
        <dbReference type="EMBL" id="CAI0395228.1"/>
    </source>
</evidence>
<dbReference type="InterPro" id="IPR020845">
    <property type="entry name" value="AMP-binding_CS"/>
</dbReference>
<dbReference type="Pfam" id="PF00501">
    <property type="entry name" value="AMP-binding"/>
    <property type="match status" value="1"/>
</dbReference>
<organism evidence="5 6">
    <name type="scientific">Linum tenue</name>
    <dbReference type="NCBI Taxonomy" id="586396"/>
    <lineage>
        <taxon>Eukaryota</taxon>
        <taxon>Viridiplantae</taxon>
        <taxon>Streptophyta</taxon>
        <taxon>Embryophyta</taxon>
        <taxon>Tracheophyta</taxon>
        <taxon>Spermatophyta</taxon>
        <taxon>Magnoliopsida</taxon>
        <taxon>eudicotyledons</taxon>
        <taxon>Gunneridae</taxon>
        <taxon>Pentapetalae</taxon>
        <taxon>rosids</taxon>
        <taxon>fabids</taxon>
        <taxon>Malpighiales</taxon>
        <taxon>Linaceae</taxon>
        <taxon>Linum</taxon>
    </lineage>
</organism>
<dbReference type="CDD" id="cd05930">
    <property type="entry name" value="A_NRPS"/>
    <property type="match status" value="1"/>
</dbReference>
<dbReference type="InterPro" id="IPR052091">
    <property type="entry name" value="Beta-ala_Activ/Resist"/>
</dbReference>
<evidence type="ECO:0000259" key="2">
    <source>
        <dbReference type="Pfam" id="PF00501"/>
    </source>
</evidence>
<comment type="caution">
    <text evidence="5">The sequence shown here is derived from an EMBL/GenBank/DDBJ whole genome shotgun (WGS) entry which is preliminary data.</text>
</comment>
<evidence type="ECO:0000313" key="6">
    <source>
        <dbReference type="Proteomes" id="UP001154282"/>
    </source>
</evidence>
<evidence type="ECO:0000259" key="4">
    <source>
        <dbReference type="Pfam" id="PF13570"/>
    </source>
</evidence>
<dbReference type="InterPro" id="IPR000873">
    <property type="entry name" value="AMP-dep_synth/lig_dom"/>
</dbReference>
<dbReference type="InterPro" id="IPR042099">
    <property type="entry name" value="ANL_N_sf"/>
</dbReference>
<dbReference type="SUPFAM" id="SSF56801">
    <property type="entry name" value="Acetyl-CoA synthetase-like"/>
    <property type="match status" value="1"/>
</dbReference>
<dbReference type="InterPro" id="IPR025110">
    <property type="entry name" value="AMP-bd_C"/>
</dbReference>
<dbReference type="InterPro" id="IPR011047">
    <property type="entry name" value="Quinoprotein_ADH-like_sf"/>
</dbReference>
<dbReference type="Gene3D" id="3.40.50.12780">
    <property type="entry name" value="N-terminal domain of ligase-like"/>
    <property type="match status" value="1"/>
</dbReference>
<dbReference type="Gene3D" id="1.10.1200.10">
    <property type="entry name" value="ACP-like"/>
    <property type="match status" value="1"/>
</dbReference>
<evidence type="ECO:0000259" key="3">
    <source>
        <dbReference type="Pfam" id="PF13193"/>
    </source>
</evidence>